<dbReference type="GO" id="GO:0003700">
    <property type="term" value="F:DNA-binding transcription factor activity"/>
    <property type="evidence" value="ECO:0007669"/>
    <property type="project" value="InterPro"/>
</dbReference>
<gene>
    <name evidence="5" type="primary">lutR</name>
    <name evidence="5" type="ORF">PAA8504_04003</name>
</gene>
<keyword evidence="6" id="KW-1185">Reference proteome</keyword>
<dbReference type="Gene3D" id="1.10.10.10">
    <property type="entry name" value="Winged helix-like DNA-binding domain superfamily/Winged helix DNA-binding domain"/>
    <property type="match status" value="1"/>
</dbReference>
<dbReference type="InterPro" id="IPR036390">
    <property type="entry name" value="WH_DNA-bd_sf"/>
</dbReference>
<dbReference type="PROSITE" id="PS50949">
    <property type="entry name" value="HTH_GNTR"/>
    <property type="match status" value="1"/>
</dbReference>
<dbReference type="InterPro" id="IPR008920">
    <property type="entry name" value="TF_FadR/GntR_C"/>
</dbReference>
<dbReference type="Gene3D" id="1.20.120.530">
    <property type="entry name" value="GntR ligand-binding domain-like"/>
    <property type="match status" value="1"/>
</dbReference>
<evidence type="ECO:0000313" key="5">
    <source>
        <dbReference type="EMBL" id="SPJ26147.1"/>
    </source>
</evidence>
<reference evidence="5 6" key="1">
    <citation type="submission" date="2018-03" db="EMBL/GenBank/DDBJ databases">
        <authorList>
            <person name="Keele B.F."/>
        </authorList>
    </citation>
    <scope>NUCLEOTIDE SEQUENCE [LARGE SCALE GENOMIC DNA]</scope>
    <source>
        <strain evidence="5 6">CECT 8504</strain>
    </source>
</reference>
<dbReference type="InterPro" id="IPR000524">
    <property type="entry name" value="Tscrpt_reg_HTH_GntR"/>
</dbReference>
<dbReference type="AlphaFoldDB" id="A0A2R8C151"/>
<name>A0A2R8C151_9RHOB</name>
<dbReference type="SMART" id="SM00345">
    <property type="entry name" value="HTH_GNTR"/>
    <property type="match status" value="1"/>
</dbReference>
<dbReference type="EMBL" id="ONZF01000015">
    <property type="protein sequence ID" value="SPJ26147.1"/>
    <property type="molecule type" value="Genomic_DNA"/>
</dbReference>
<proteinExistence type="predicted"/>
<evidence type="ECO:0000256" key="1">
    <source>
        <dbReference type="ARBA" id="ARBA00023015"/>
    </source>
</evidence>
<dbReference type="CDD" id="cd07377">
    <property type="entry name" value="WHTH_GntR"/>
    <property type="match status" value="1"/>
</dbReference>
<evidence type="ECO:0000259" key="4">
    <source>
        <dbReference type="PROSITE" id="PS50949"/>
    </source>
</evidence>
<dbReference type="Pfam" id="PF07729">
    <property type="entry name" value="FCD"/>
    <property type="match status" value="1"/>
</dbReference>
<keyword evidence="3" id="KW-0804">Transcription</keyword>
<keyword evidence="1" id="KW-0805">Transcription regulation</keyword>
<keyword evidence="2" id="KW-0238">DNA-binding</keyword>
<dbReference type="PANTHER" id="PTHR43537:SF47">
    <property type="entry name" value="REGULATORY PROTEIN GNTR HTH"/>
    <property type="match status" value="1"/>
</dbReference>
<dbReference type="InterPro" id="IPR011711">
    <property type="entry name" value="GntR_C"/>
</dbReference>
<dbReference type="PANTHER" id="PTHR43537">
    <property type="entry name" value="TRANSCRIPTIONAL REGULATOR, GNTR FAMILY"/>
    <property type="match status" value="1"/>
</dbReference>
<dbReference type="SUPFAM" id="SSF46785">
    <property type="entry name" value="Winged helix' DNA-binding domain"/>
    <property type="match status" value="1"/>
</dbReference>
<dbReference type="SUPFAM" id="SSF48008">
    <property type="entry name" value="GntR ligand-binding domain-like"/>
    <property type="match status" value="1"/>
</dbReference>
<accession>A0A2R8C151</accession>
<sequence>MAQTTPGRRGRMVLDLVADLRGRIATGEFPVGSRLPSEAKLCAETGVSRTVLREAVAALRADGLLEPRQGSGVYVTAPPEVEAGAFRDVDPSRVSSVIEILELRIALEVEAAALAARRRSARQEEEIVARFDEMEALIAAGDTSVDADFALHVAIARASNNSRFEECLTLIGPNVIPRRSVRPGGTRTADPEYLRLLSREHREIVAAILGGDDAAASRAMRQHLQGSLARYRALLGRRTD</sequence>
<dbReference type="OrthoDB" id="9028214at2"/>
<dbReference type="GO" id="GO:0003677">
    <property type="term" value="F:DNA binding"/>
    <property type="evidence" value="ECO:0007669"/>
    <property type="project" value="UniProtKB-KW"/>
</dbReference>
<organism evidence="5 6">
    <name type="scientific">Palleronia abyssalis</name>
    <dbReference type="NCBI Taxonomy" id="1501240"/>
    <lineage>
        <taxon>Bacteria</taxon>
        <taxon>Pseudomonadati</taxon>
        <taxon>Pseudomonadota</taxon>
        <taxon>Alphaproteobacteria</taxon>
        <taxon>Rhodobacterales</taxon>
        <taxon>Roseobacteraceae</taxon>
        <taxon>Palleronia</taxon>
    </lineage>
</organism>
<dbReference type="RefSeq" id="WP_108895857.1">
    <property type="nucleotide sequence ID" value="NZ_ONZF01000015.1"/>
</dbReference>
<protein>
    <submittedName>
        <fullName evidence="5">HTH-type transcriptional regulator LutR</fullName>
    </submittedName>
</protein>
<evidence type="ECO:0000256" key="3">
    <source>
        <dbReference type="ARBA" id="ARBA00023163"/>
    </source>
</evidence>
<evidence type="ECO:0000313" key="6">
    <source>
        <dbReference type="Proteomes" id="UP000244912"/>
    </source>
</evidence>
<dbReference type="SMART" id="SM00895">
    <property type="entry name" value="FCD"/>
    <property type="match status" value="1"/>
</dbReference>
<dbReference type="InterPro" id="IPR036388">
    <property type="entry name" value="WH-like_DNA-bd_sf"/>
</dbReference>
<evidence type="ECO:0000256" key="2">
    <source>
        <dbReference type="ARBA" id="ARBA00023125"/>
    </source>
</evidence>
<dbReference type="Pfam" id="PF00392">
    <property type="entry name" value="GntR"/>
    <property type="match status" value="1"/>
</dbReference>
<dbReference type="PRINTS" id="PR00035">
    <property type="entry name" value="HTHGNTR"/>
</dbReference>
<feature type="domain" description="HTH gntR-type" evidence="4">
    <location>
        <begin position="10"/>
        <end position="78"/>
    </location>
</feature>
<dbReference type="Proteomes" id="UP000244912">
    <property type="component" value="Unassembled WGS sequence"/>
</dbReference>